<evidence type="ECO:0000313" key="2">
    <source>
        <dbReference type="EMBL" id="CAF4881435.1"/>
    </source>
</evidence>
<dbReference type="PANTHER" id="PTHR33223">
    <property type="entry name" value="CCHC-TYPE DOMAIN-CONTAINING PROTEIN"/>
    <property type="match status" value="1"/>
</dbReference>
<dbReference type="EMBL" id="CAJOBR010008588">
    <property type="protein sequence ID" value="CAF4881435.1"/>
    <property type="molecule type" value="Genomic_DNA"/>
</dbReference>
<dbReference type="PANTHER" id="PTHR33223:SF6">
    <property type="entry name" value="CCHC-TYPE DOMAIN-CONTAINING PROTEIN"/>
    <property type="match status" value="1"/>
</dbReference>
<gene>
    <name evidence="2" type="ORF">QYT958_LOCUS29392</name>
</gene>
<feature type="domain" description="Ty3 transposon capsid-like protein" evidence="1">
    <location>
        <begin position="617"/>
        <end position="748"/>
    </location>
</feature>
<name>A0A821TXX0_9BILA</name>
<dbReference type="Pfam" id="PF19259">
    <property type="entry name" value="Ty3_capsid"/>
    <property type="match status" value="1"/>
</dbReference>
<evidence type="ECO:0000313" key="3">
    <source>
        <dbReference type="Proteomes" id="UP000663848"/>
    </source>
</evidence>
<accession>A0A821TXX0</accession>
<dbReference type="Proteomes" id="UP000663848">
    <property type="component" value="Unassembled WGS sequence"/>
</dbReference>
<dbReference type="AlphaFoldDB" id="A0A821TXX0"/>
<protein>
    <recommendedName>
        <fullName evidence="1">Ty3 transposon capsid-like protein domain-containing protein</fullName>
    </recommendedName>
</protein>
<dbReference type="InterPro" id="IPR045358">
    <property type="entry name" value="Ty3_capsid"/>
</dbReference>
<organism evidence="2 3">
    <name type="scientific">Rotaria socialis</name>
    <dbReference type="NCBI Taxonomy" id="392032"/>
    <lineage>
        <taxon>Eukaryota</taxon>
        <taxon>Metazoa</taxon>
        <taxon>Spiralia</taxon>
        <taxon>Gnathifera</taxon>
        <taxon>Rotifera</taxon>
        <taxon>Eurotatoria</taxon>
        <taxon>Bdelloidea</taxon>
        <taxon>Philodinida</taxon>
        <taxon>Philodinidae</taxon>
        <taxon>Rotaria</taxon>
    </lineage>
</organism>
<evidence type="ECO:0000259" key="1">
    <source>
        <dbReference type="Pfam" id="PF19259"/>
    </source>
</evidence>
<comment type="caution">
    <text evidence="2">The sequence shown here is derived from an EMBL/GenBank/DDBJ whole genome shotgun (WGS) entry which is preliminary data.</text>
</comment>
<reference evidence="2" key="1">
    <citation type="submission" date="2021-02" db="EMBL/GenBank/DDBJ databases">
        <authorList>
            <person name="Nowell W R."/>
        </authorList>
    </citation>
    <scope>NUCLEOTIDE SEQUENCE</scope>
</reference>
<feature type="non-terminal residue" evidence="2">
    <location>
        <position position="750"/>
    </location>
</feature>
<sequence>MSYDHRLTSERNHISIIENYCHSSSAISNSHNSFVLIPSHSDNNSNLMNSGISHPTSFSQQPISDSYEHFLTKSIKNCPKNLYEGQKPQNHQLSFSTSLGLTNSIEGISSKEPPMFFLLTDSHGKYFPPVLQATSYRIIVKPISGLQWINHYDKNLCTRSLLLSSSISSILSSCVGVLFLIGTNSIRNTSAPRIIEQLEDIIDLVRFNYDHLQSKADISITSVFPCHKTSKLFPSISSLSSNVNNYNILLEDLSIRKDFSMLHLPITVEHLNNDGLHIRFPYERLRVSDNSNRRKAIIPTPHKPKEISSNLQMNKHKDSINLESMNAEKDNKDKLYETSTISIDMEDNLTNKINELHVKEVVLDRHDKVANSQTIDNTNDIKGEYEANNSNGKRSTDENYKKINNKSNEIIKKYEEEKEIEEESQLNEDDNENNLDVFILQNFVRFSGKQNVIQWLDETENKFNSFHIGRNFRFEAISLLIEGEAKRRYIKYRKDIRTFDDFYEFLLSQFESTDSSSAVSKLQQTNVDKSNDLSISNQSKLINDSSHFMTNSNNNNMTNLTSSSHEINSTAMTNYGFVNSIGERSIVKSALVPDDASNSICDQTMKDLRKAIVGNLIKNPKTFKGGKDDVKKWTEEIEHLLDVAHIPDSTRLDLISYSLKGDALEWFKNNRSQFTSWTVFVTELKQAFTSSFQEELAFKQLESYTQGENQSIRSFFNEVMKLCKETDITMSEATKLKNLLNKTKPSIQIE</sequence>
<proteinExistence type="predicted"/>